<keyword evidence="4" id="KW-1185">Reference proteome</keyword>
<dbReference type="EMBL" id="JAMYWD010000003">
    <property type="protein sequence ID" value="KAJ4975201.1"/>
    <property type="molecule type" value="Genomic_DNA"/>
</dbReference>
<dbReference type="GO" id="GO:0003924">
    <property type="term" value="F:GTPase activity"/>
    <property type="evidence" value="ECO:0007669"/>
    <property type="project" value="TreeGrafter"/>
</dbReference>
<dbReference type="Proteomes" id="UP001141806">
    <property type="component" value="Unassembled WGS sequence"/>
</dbReference>
<keyword evidence="2" id="KW-0342">GTP-binding</keyword>
<dbReference type="PANTHER" id="PTHR45782:SF5">
    <property type="entry name" value="DAR GTPASE 3, CHLOROPLASTIC"/>
    <property type="match status" value="1"/>
</dbReference>
<dbReference type="OrthoDB" id="269151at2759"/>
<protein>
    <submittedName>
        <fullName evidence="3">Uncharacterized protein</fullName>
    </submittedName>
</protein>
<dbReference type="GO" id="GO:0032543">
    <property type="term" value="P:mitochondrial translation"/>
    <property type="evidence" value="ECO:0007669"/>
    <property type="project" value="TreeGrafter"/>
</dbReference>
<evidence type="ECO:0000256" key="2">
    <source>
        <dbReference type="ARBA" id="ARBA00023134"/>
    </source>
</evidence>
<dbReference type="GO" id="GO:0005739">
    <property type="term" value="C:mitochondrion"/>
    <property type="evidence" value="ECO:0007669"/>
    <property type="project" value="TreeGrafter"/>
</dbReference>
<evidence type="ECO:0000256" key="1">
    <source>
        <dbReference type="ARBA" id="ARBA00022741"/>
    </source>
</evidence>
<organism evidence="3 4">
    <name type="scientific">Protea cynaroides</name>
    <dbReference type="NCBI Taxonomy" id="273540"/>
    <lineage>
        <taxon>Eukaryota</taxon>
        <taxon>Viridiplantae</taxon>
        <taxon>Streptophyta</taxon>
        <taxon>Embryophyta</taxon>
        <taxon>Tracheophyta</taxon>
        <taxon>Spermatophyta</taxon>
        <taxon>Magnoliopsida</taxon>
        <taxon>Proteales</taxon>
        <taxon>Proteaceae</taxon>
        <taxon>Protea</taxon>
    </lineage>
</organism>
<dbReference type="Gene3D" id="3.40.50.300">
    <property type="entry name" value="P-loop containing nucleotide triphosphate hydrolases"/>
    <property type="match status" value="1"/>
</dbReference>
<keyword evidence="1" id="KW-0547">Nucleotide-binding</keyword>
<evidence type="ECO:0000313" key="4">
    <source>
        <dbReference type="Proteomes" id="UP001141806"/>
    </source>
</evidence>
<proteinExistence type="predicted"/>
<gene>
    <name evidence="3" type="ORF">NE237_000307</name>
</gene>
<dbReference type="InterPro" id="IPR027417">
    <property type="entry name" value="P-loop_NTPase"/>
</dbReference>
<sequence length="180" mass="20829">MATRSIRVDSCLIEESILYSTSCCSKLVFGHFNVFYLPSRIAGGKASRWSHREGSHSRNILESSEGKIDWTDLDTDLYHWTKPLRPVQWYPGHIAKSEKELKEQLKLMDVVIEMESWIANKKRIVVLNREDMILTADRNAWATYFARQGAKVVCSIGKFGMETCIFSKFELERDLIFILC</sequence>
<accession>A0A9Q0KS01</accession>
<reference evidence="3" key="1">
    <citation type="journal article" date="2023" name="Plant J.">
        <title>The genome of the king protea, Protea cynaroides.</title>
        <authorList>
            <person name="Chang J."/>
            <person name="Duong T.A."/>
            <person name="Schoeman C."/>
            <person name="Ma X."/>
            <person name="Roodt D."/>
            <person name="Barker N."/>
            <person name="Li Z."/>
            <person name="Van de Peer Y."/>
            <person name="Mizrachi E."/>
        </authorList>
    </citation>
    <scope>NUCLEOTIDE SEQUENCE</scope>
    <source>
        <tissue evidence="3">Young leaves</tissue>
    </source>
</reference>
<evidence type="ECO:0000313" key="3">
    <source>
        <dbReference type="EMBL" id="KAJ4975201.1"/>
    </source>
</evidence>
<dbReference type="PANTHER" id="PTHR45782">
    <property type="entry name" value="MITOCHONDRIAL RIBOSOME-ASSOCIATED GTPASE 1"/>
    <property type="match status" value="1"/>
</dbReference>
<comment type="caution">
    <text evidence="3">The sequence shown here is derived from an EMBL/GenBank/DDBJ whole genome shotgun (WGS) entry which is preliminary data.</text>
</comment>
<dbReference type="GO" id="GO:0005525">
    <property type="term" value="F:GTP binding"/>
    <property type="evidence" value="ECO:0007669"/>
    <property type="project" value="UniProtKB-KW"/>
</dbReference>
<name>A0A9Q0KS01_9MAGN</name>
<dbReference type="AlphaFoldDB" id="A0A9Q0KS01"/>